<dbReference type="PANTHER" id="PTHR11956:SF5">
    <property type="entry name" value="ARGININE--TRNA LIGASE, CYTOPLASMIC"/>
    <property type="match status" value="1"/>
</dbReference>
<evidence type="ECO:0000256" key="6">
    <source>
        <dbReference type="ARBA" id="ARBA00022917"/>
    </source>
</evidence>
<dbReference type="NCBIfam" id="TIGR00456">
    <property type="entry name" value="argS"/>
    <property type="match status" value="1"/>
</dbReference>
<accession>A0A645DQR4</accession>
<keyword evidence="7" id="KW-0030">Aminoacyl-tRNA synthetase</keyword>
<evidence type="ECO:0000256" key="2">
    <source>
        <dbReference type="ARBA" id="ARBA00012837"/>
    </source>
</evidence>
<dbReference type="Pfam" id="PF00750">
    <property type="entry name" value="tRNA-synt_1d"/>
    <property type="match status" value="1"/>
</dbReference>
<dbReference type="EC" id="6.1.1.19" evidence="2"/>
<evidence type="ECO:0000256" key="1">
    <source>
        <dbReference type="ARBA" id="ARBA00005594"/>
    </source>
</evidence>
<dbReference type="EMBL" id="VSSQ01037977">
    <property type="protein sequence ID" value="MPM90822.1"/>
    <property type="molecule type" value="Genomic_DNA"/>
</dbReference>
<dbReference type="SUPFAM" id="SSF52374">
    <property type="entry name" value="Nucleotidylyl transferase"/>
    <property type="match status" value="1"/>
</dbReference>
<evidence type="ECO:0000259" key="9">
    <source>
        <dbReference type="SMART" id="SM00836"/>
    </source>
</evidence>
<dbReference type="InterPro" id="IPR008909">
    <property type="entry name" value="DALR_anticod-bd"/>
</dbReference>
<protein>
    <recommendedName>
        <fullName evidence="2">arginine--tRNA ligase</fullName>
        <ecNumber evidence="2">6.1.1.19</ecNumber>
    </recommendedName>
</protein>
<dbReference type="AlphaFoldDB" id="A0A645DQR4"/>
<keyword evidence="4" id="KW-0547">Nucleotide-binding</keyword>
<evidence type="ECO:0000256" key="4">
    <source>
        <dbReference type="ARBA" id="ARBA00022741"/>
    </source>
</evidence>
<organism evidence="10">
    <name type="scientific">bioreactor metagenome</name>
    <dbReference type="NCBI Taxonomy" id="1076179"/>
    <lineage>
        <taxon>unclassified sequences</taxon>
        <taxon>metagenomes</taxon>
        <taxon>ecological metagenomes</taxon>
    </lineage>
</organism>
<dbReference type="GO" id="GO:0006420">
    <property type="term" value="P:arginyl-tRNA aminoacylation"/>
    <property type="evidence" value="ECO:0007669"/>
    <property type="project" value="InterPro"/>
</dbReference>
<dbReference type="Gene3D" id="1.10.730.10">
    <property type="entry name" value="Isoleucyl-tRNA Synthetase, Domain 1"/>
    <property type="match status" value="1"/>
</dbReference>
<dbReference type="GO" id="GO:0005524">
    <property type="term" value="F:ATP binding"/>
    <property type="evidence" value="ECO:0007669"/>
    <property type="project" value="UniProtKB-KW"/>
</dbReference>
<evidence type="ECO:0000256" key="3">
    <source>
        <dbReference type="ARBA" id="ARBA00022598"/>
    </source>
</evidence>
<proteinExistence type="inferred from homology"/>
<feature type="domain" description="DALR anticodon binding" evidence="9">
    <location>
        <begin position="203"/>
        <end position="316"/>
    </location>
</feature>
<comment type="similarity">
    <text evidence="1">Belongs to the class-I aminoacyl-tRNA synthetase family.</text>
</comment>
<sequence>MYTWESRFIADGTAKSVVEQLTASDYAGKEEDGACYLDLKDFGIQGKNTKFTFTRSDGTTLYTTRDLAYHLDKFKRADRVIDVLGEDQKLGSKQLCSALEILGCERKPEALFYSFVSLPEGKMSTRKGVVVYLDDLIDEAVARAYEEIRSRRTDLSEERMREIASTIGVGAIRYNIVRVQPEKQLVFKWEDALNFDGNSGPFLQYSHTRACSMLRKAGEFKASSDASKLTDEYEVALIKVLSRFGSVIEEAAEEGKVHMIPAYGHEVASAFNQFYASVPVLSSDDERDERLTLVLCTRIVLRNVLTCLGMGAPEEM</sequence>
<keyword evidence="3 10" id="KW-0436">Ligase</keyword>
<dbReference type="InterPro" id="IPR009080">
    <property type="entry name" value="tRNAsynth_Ia_anticodon-bd"/>
</dbReference>
<comment type="catalytic activity">
    <reaction evidence="8">
        <text>tRNA(Arg) + L-arginine + ATP = L-arginyl-tRNA(Arg) + AMP + diphosphate</text>
        <dbReference type="Rhea" id="RHEA:20301"/>
        <dbReference type="Rhea" id="RHEA-COMP:9658"/>
        <dbReference type="Rhea" id="RHEA-COMP:9673"/>
        <dbReference type="ChEBI" id="CHEBI:30616"/>
        <dbReference type="ChEBI" id="CHEBI:32682"/>
        <dbReference type="ChEBI" id="CHEBI:33019"/>
        <dbReference type="ChEBI" id="CHEBI:78442"/>
        <dbReference type="ChEBI" id="CHEBI:78513"/>
        <dbReference type="ChEBI" id="CHEBI:456215"/>
        <dbReference type="EC" id="6.1.1.19"/>
    </reaction>
</comment>
<reference evidence="10" key="1">
    <citation type="submission" date="2019-08" db="EMBL/GenBank/DDBJ databases">
        <authorList>
            <person name="Kucharzyk K."/>
            <person name="Murdoch R.W."/>
            <person name="Higgins S."/>
            <person name="Loffler F."/>
        </authorList>
    </citation>
    <scope>NUCLEOTIDE SEQUENCE</scope>
</reference>
<keyword evidence="5" id="KW-0067">ATP-binding</keyword>
<comment type="caution">
    <text evidence="10">The sequence shown here is derived from an EMBL/GenBank/DDBJ whole genome shotgun (WGS) entry which is preliminary data.</text>
</comment>
<keyword evidence="6" id="KW-0648">Protein biosynthesis</keyword>
<dbReference type="SMART" id="SM00836">
    <property type="entry name" value="DALR_1"/>
    <property type="match status" value="1"/>
</dbReference>
<dbReference type="SUPFAM" id="SSF47323">
    <property type="entry name" value="Anticodon-binding domain of a subclass of class I aminoacyl-tRNA synthetases"/>
    <property type="match status" value="1"/>
</dbReference>
<evidence type="ECO:0000256" key="5">
    <source>
        <dbReference type="ARBA" id="ARBA00022840"/>
    </source>
</evidence>
<dbReference type="GO" id="GO:0004814">
    <property type="term" value="F:arginine-tRNA ligase activity"/>
    <property type="evidence" value="ECO:0007669"/>
    <property type="project" value="UniProtKB-EC"/>
</dbReference>
<dbReference type="Pfam" id="PF05746">
    <property type="entry name" value="DALR_1"/>
    <property type="match status" value="1"/>
</dbReference>
<evidence type="ECO:0000256" key="7">
    <source>
        <dbReference type="ARBA" id="ARBA00023146"/>
    </source>
</evidence>
<evidence type="ECO:0000313" key="10">
    <source>
        <dbReference type="EMBL" id="MPM90822.1"/>
    </source>
</evidence>
<name>A0A645DQR4_9ZZZZ</name>
<dbReference type="InterPro" id="IPR035684">
    <property type="entry name" value="ArgRS_core"/>
</dbReference>
<evidence type="ECO:0000256" key="8">
    <source>
        <dbReference type="ARBA" id="ARBA00049339"/>
    </source>
</evidence>
<dbReference type="Gene3D" id="3.40.50.620">
    <property type="entry name" value="HUPs"/>
    <property type="match status" value="1"/>
</dbReference>
<gene>
    <name evidence="10" type="primary">argS_42</name>
    <name evidence="10" type="ORF">SDC9_137944</name>
</gene>
<dbReference type="PANTHER" id="PTHR11956">
    <property type="entry name" value="ARGINYL-TRNA SYNTHETASE"/>
    <property type="match status" value="1"/>
</dbReference>
<dbReference type="CDD" id="cd07956">
    <property type="entry name" value="Anticodon_Ia_Arg"/>
    <property type="match status" value="1"/>
</dbReference>
<dbReference type="InterPro" id="IPR014729">
    <property type="entry name" value="Rossmann-like_a/b/a_fold"/>
</dbReference>
<dbReference type="InterPro" id="IPR001278">
    <property type="entry name" value="Arg-tRNA-ligase"/>
</dbReference>